<protein>
    <submittedName>
        <fullName evidence="1">Uncharacterized protein</fullName>
    </submittedName>
</protein>
<sequence>MLGRTFVESHVIAAWEDLCRVARDRRLGGPSPSRTRSPLGRTFAESHAIAAWEESFVHLHHPSFSLLFFESRVFGHLLYVSIIKSFQ</sequence>
<proteinExistence type="predicted"/>
<organism evidence="1 2">
    <name type="scientific">Ananas comosus</name>
    <name type="common">Pineapple</name>
    <name type="synonym">Ananas ananas</name>
    <dbReference type="NCBI Taxonomy" id="4615"/>
    <lineage>
        <taxon>Eukaryota</taxon>
        <taxon>Viridiplantae</taxon>
        <taxon>Streptophyta</taxon>
        <taxon>Embryophyta</taxon>
        <taxon>Tracheophyta</taxon>
        <taxon>Spermatophyta</taxon>
        <taxon>Magnoliopsida</taxon>
        <taxon>Liliopsida</taxon>
        <taxon>Poales</taxon>
        <taxon>Bromeliaceae</taxon>
        <taxon>Bromelioideae</taxon>
        <taxon>Ananas</taxon>
    </lineage>
</organism>
<evidence type="ECO:0000313" key="2">
    <source>
        <dbReference type="Proteomes" id="UP000092600"/>
    </source>
</evidence>
<name>A0A199UMN8_ANACO</name>
<dbReference type="EMBL" id="LSRQ01006653">
    <property type="protein sequence ID" value="OAY65870.1"/>
    <property type="molecule type" value="Genomic_DNA"/>
</dbReference>
<gene>
    <name evidence="1" type="ORF">ACMD2_21195</name>
</gene>
<dbReference type="Proteomes" id="UP000092600">
    <property type="component" value="Unassembled WGS sequence"/>
</dbReference>
<evidence type="ECO:0000313" key="1">
    <source>
        <dbReference type="EMBL" id="OAY65870.1"/>
    </source>
</evidence>
<reference evidence="1 2" key="1">
    <citation type="journal article" date="2016" name="DNA Res.">
        <title>The draft genome of MD-2 pineapple using hybrid error correction of long reads.</title>
        <authorList>
            <person name="Redwan R.M."/>
            <person name="Saidin A."/>
            <person name="Kumar S.V."/>
        </authorList>
    </citation>
    <scope>NUCLEOTIDE SEQUENCE [LARGE SCALE GENOMIC DNA]</scope>
    <source>
        <strain evidence="2">cv. MD2</strain>
        <tissue evidence="1">Leaf</tissue>
    </source>
</reference>
<dbReference type="AlphaFoldDB" id="A0A199UMN8"/>
<accession>A0A199UMN8</accession>
<comment type="caution">
    <text evidence="1">The sequence shown here is derived from an EMBL/GenBank/DDBJ whole genome shotgun (WGS) entry which is preliminary data.</text>
</comment>
<dbReference type="Gramene" id="Aco019999.1.mrna1">
    <property type="protein sequence ID" value="Aco019999.1.mrna1"/>
    <property type="gene ID" value="Aco019999.1.path1"/>
</dbReference>